<comment type="caution">
    <text evidence="1">The sequence shown here is derived from an EMBL/GenBank/DDBJ whole genome shotgun (WGS) entry which is preliminary data.</text>
</comment>
<dbReference type="Gene3D" id="1.10.3700.10">
    <property type="entry name" value="AGR C 984p-like"/>
    <property type="match status" value="2"/>
</dbReference>
<organism evidence="1 2">
    <name type="scientific">Sagittula salina</name>
    <dbReference type="NCBI Taxonomy" id="2820268"/>
    <lineage>
        <taxon>Bacteria</taxon>
        <taxon>Pseudomonadati</taxon>
        <taxon>Pseudomonadota</taxon>
        <taxon>Alphaproteobacteria</taxon>
        <taxon>Rhodobacterales</taxon>
        <taxon>Roseobacteraceae</taxon>
        <taxon>Sagittula</taxon>
    </lineage>
</organism>
<dbReference type="InterPro" id="IPR010626">
    <property type="entry name" value="DUF1217"/>
</dbReference>
<evidence type="ECO:0000313" key="1">
    <source>
        <dbReference type="EMBL" id="MBP0483350.1"/>
    </source>
</evidence>
<reference evidence="1" key="1">
    <citation type="submission" date="2021-03" db="EMBL/GenBank/DDBJ databases">
        <title>Sagittula salina sp. nov. strain M10.9X isolated from the marine waste.</title>
        <authorList>
            <person name="Satari L."/>
            <person name="Molina-Menor E."/>
            <person name="Vidal-Verdu A."/>
            <person name="Pascual J."/>
            <person name="Pereto J."/>
            <person name="Porcar M."/>
        </authorList>
    </citation>
    <scope>NUCLEOTIDE SEQUENCE</scope>
    <source>
        <strain evidence="1">M10.9X</strain>
    </source>
</reference>
<dbReference type="EMBL" id="JAGISH010000006">
    <property type="protein sequence ID" value="MBP0483350.1"/>
    <property type="molecule type" value="Genomic_DNA"/>
</dbReference>
<gene>
    <name evidence="1" type="ORF">J5474_12705</name>
</gene>
<evidence type="ECO:0000313" key="2">
    <source>
        <dbReference type="Proteomes" id="UP000675940"/>
    </source>
</evidence>
<proteinExistence type="predicted"/>
<accession>A0A940S400</accession>
<dbReference type="InterPro" id="IPR023157">
    <property type="entry name" value="AGR-C-984p-like_sf"/>
</dbReference>
<protein>
    <submittedName>
        <fullName evidence="1">DUF1217 domain-containing protein</fullName>
    </submittedName>
</protein>
<keyword evidence="2" id="KW-1185">Reference proteome</keyword>
<sequence length="399" mass="43494">MIAGSGLIGYQVLQTTLTSQQKAFNASADVARDAKYFLENIGSVSSGDELVENRSLLRVALSAFGLSDQIDSTYLLKRVLSEGVEDDKALANKLNDGRYVALANAFNFEETVAYPFQEDGFADTVLAAYDKKIRSDLQGLLAEPEYSGNPIASAALETSVLDALEITSQHFRDNIGSVGSVDDLFSDPDLLKVALGAFGVEDRINSKTLLKRVFSEGADDPDALANVLKDKGLIAMTKAFGFNTEPSTALQAENFAEKIIDNYQWQLFEDAIYEIDPTIGTAMSFQRAAPALAGLDSSENTKWFNVLGDSMMREVFEKALGLPAGFSQIDIDKQLEVLKEKAESRFGIASFSDLEDEKVQNKVIFGYLLQAEIANNASYGSQQIALTLLSSMRQQNQNA</sequence>
<dbReference type="Pfam" id="PF06748">
    <property type="entry name" value="DUF1217"/>
    <property type="match status" value="2"/>
</dbReference>
<dbReference type="SUPFAM" id="SSF158837">
    <property type="entry name" value="AGR C 984p-like"/>
    <property type="match status" value="2"/>
</dbReference>
<name>A0A940S400_9RHOB</name>
<dbReference type="Proteomes" id="UP000675940">
    <property type="component" value="Unassembled WGS sequence"/>
</dbReference>
<dbReference type="AlphaFoldDB" id="A0A940S400"/>